<evidence type="ECO:0000313" key="3">
    <source>
        <dbReference type="Proteomes" id="UP000700596"/>
    </source>
</evidence>
<proteinExistence type="predicted"/>
<dbReference type="EMBL" id="JAGMWT010000007">
    <property type="protein sequence ID" value="KAH7125298.1"/>
    <property type="molecule type" value="Genomic_DNA"/>
</dbReference>
<reference evidence="2" key="1">
    <citation type="journal article" date="2021" name="Nat. Commun.">
        <title>Genetic determinants of endophytism in the Arabidopsis root mycobiome.</title>
        <authorList>
            <person name="Mesny F."/>
            <person name="Miyauchi S."/>
            <person name="Thiergart T."/>
            <person name="Pickel B."/>
            <person name="Atanasova L."/>
            <person name="Karlsson M."/>
            <person name="Huettel B."/>
            <person name="Barry K.W."/>
            <person name="Haridas S."/>
            <person name="Chen C."/>
            <person name="Bauer D."/>
            <person name="Andreopoulos W."/>
            <person name="Pangilinan J."/>
            <person name="LaButti K."/>
            <person name="Riley R."/>
            <person name="Lipzen A."/>
            <person name="Clum A."/>
            <person name="Drula E."/>
            <person name="Henrissat B."/>
            <person name="Kohler A."/>
            <person name="Grigoriev I.V."/>
            <person name="Martin F.M."/>
            <person name="Hacquard S."/>
        </authorList>
    </citation>
    <scope>NUCLEOTIDE SEQUENCE</scope>
    <source>
        <strain evidence="2">MPI-CAGE-CH-0243</strain>
    </source>
</reference>
<feature type="region of interest" description="Disordered" evidence="1">
    <location>
        <begin position="441"/>
        <end position="468"/>
    </location>
</feature>
<feature type="region of interest" description="Disordered" evidence="1">
    <location>
        <begin position="286"/>
        <end position="344"/>
    </location>
</feature>
<organism evidence="2 3">
    <name type="scientific">Dendryphion nanum</name>
    <dbReference type="NCBI Taxonomy" id="256645"/>
    <lineage>
        <taxon>Eukaryota</taxon>
        <taxon>Fungi</taxon>
        <taxon>Dikarya</taxon>
        <taxon>Ascomycota</taxon>
        <taxon>Pezizomycotina</taxon>
        <taxon>Dothideomycetes</taxon>
        <taxon>Pleosporomycetidae</taxon>
        <taxon>Pleosporales</taxon>
        <taxon>Torulaceae</taxon>
        <taxon>Dendryphion</taxon>
    </lineage>
</organism>
<evidence type="ECO:0000256" key="1">
    <source>
        <dbReference type="SAM" id="MobiDB-lite"/>
    </source>
</evidence>
<dbReference type="OrthoDB" id="3882058at2759"/>
<dbReference type="AlphaFoldDB" id="A0A9P9IK83"/>
<keyword evidence="3" id="KW-1185">Reference proteome</keyword>
<feature type="compositionally biased region" description="Low complexity" evidence="1">
    <location>
        <begin position="185"/>
        <end position="216"/>
    </location>
</feature>
<dbReference type="Proteomes" id="UP000700596">
    <property type="component" value="Unassembled WGS sequence"/>
</dbReference>
<gene>
    <name evidence="2" type="ORF">B0J11DRAFT_301609</name>
</gene>
<feature type="region of interest" description="Disordered" evidence="1">
    <location>
        <begin position="53"/>
        <end position="101"/>
    </location>
</feature>
<feature type="region of interest" description="Disordered" evidence="1">
    <location>
        <begin position="152"/>
        <end position="229"/>
    </location>
</feature>
<feature type="compositionally biased region" description="Polar residues" evidence="1">
    <location>
        <begin position="286"/>
        <end position="301"/>
    </location>
</feature>
<feature type="compositionally biased region" description="Low complexity" evidence="1">
    <location>
        <begin position="64"/>
        <end position="75"/>
    </location>
</feature>
<sequence>MREMKPLILPTLVAARKSSKGSFDMAFEPASSVHSSTDSGFYSVSECSTPPTPSFSARSHLRYPSSTSSLSSSPPVHEPMEAPNGSGKLPKLQEEPIEREEEYVPVETYRCACENEYCGHERPPTRRSIFGQAYDFAEDYFINDSASHMTKRRRSVESTTNSIGTKIETRFPSLSRKMRDRKRTSTFGRTSRSTTPSRQTSLRVASTRSSSITSSIHQIQGIESPTPIRSSKEHLEELIATSPIDIAKANAFEVDPKEIDAERYATTPLLPPMLVTTRFADVPTQSPLQSPTVADSTTSLAATPIGTPPLRGYPTPPLSTKPSISSFKASRPGHTVPSSDIPPMMLADPSDKWVDRLGHANFTIEPQPYLPDTVDAASLRQLFADWERARCNFTKHQVRTAEHYGVTSKTYLLTEKKWAEIDALWKTNNDLAISRAAAMGAEPEPTSPMEPAPLSKMPTLNDPKSEGKFPKLGDEDIVGPMVQIAAQIQKTPTRKRAFFKFFSDIKFPGSLLGKSSAGIRTR</sequence>
<name>A0A9P9IK83_9PLEO</name>
<protein>
    <recommendedName>
        <fullName evidence="4">Only prolin and serin are matching in the corresponding protein</fullName>
    </recommendedName>
</protein>
<evidence type="ECO:0008006" key="4">
    <source>
        <dbReference type="Google" id="ProtNLM"/>
    </source>
</evidence>
<accession>A0A9P9IK83</accession>
<feature type="compositionally biased region" description="Polar residues" evidence="1">
    <location>
        <begin position="217"/>
        <end position="229"/>
    </location>
</feature>
<comment type="caution">
    <text evidence="2">The sequence shown here is derived from an EMBL/GenBank/DDBJ whole genome shotgun (WGS) entry which is preliminary data.</text>
</comment>
<evidence type="ECO:0000313" key="2">
    <source>
        <dbReference type="EMBL" id="KAH7125298.1"/>
    </source>
</evidence>